<dbReference type="EMBL" id="CAXIEN010000340">
    <property type="protein sequence ID" value="CAL1294163.1"/>
    <property type="molecule type" value="Genomic_DNA"/>
</dbReference>
<keyword evidence="4" id="KW-1133">Transmembrane helix</keyword>
<dbReference type="SMART" id="SM01201">
    <property type="entry name" value="FerB"/>
    <property type="match status" value="1"/>
</dbReference>
<dbReference type="PROSITE" id="PS50004">
    <property type="entry name" value="C2"/>
    <property type="match status" value="1"/>
</dbReference>
<gene>
    <name evidence="7" type="ORF">LARSCL_LOCUS18573</name>
</gene>
<accession>A0AAV2BDE1</accession>
<dbReference type="SMART" id="SM00239">
    <property type="entry name" value="C2"/>
    <property type="match status" value="1"/>
</dbReference>
<dbReference type="InterPro" id="IPR035892">
    <property type="entry name" value="C2_domain_sf"/>
</dbReference>
<dbReference type="PANTHER" id="PTHR12546:SF60">
    <property type="entry name" value="MISFIRE, ISOFORM F"/>
    <property type="match status" value="1"/>
</dbReference>
<evidence type="ECO:0000256" key="5">
    <source>
        <dbReference type="ARBA" id="ARBA00023136"/>
    </source>
</evidence>
<evidence type="ECO:0000256" key="2">
    <source>
        <dbReference type="ARBA" id="ARBA00022692"/>
    </source>
</evidence>
<keyword evidence="5" id="KW-0472">Membrane</keyword>
<dbReference type="Pfam" id="PF08150">
    <property type="entry name" value="FerB"/>
    <property type="match status" value="1"/>
</dbReference>
<dbReference type="Proteomes" id="UP001497382">
    <property type="component" value="Unassembled WGS sequence"/>
</dbReference>
<keyword evidence="3" id="KW-0677">Repeat</keyword>
<dbReference type="InterPro" id="IPR037721">
    <property type="entry name" value="Ferlin"/>
</dbReference>
<evidence type="ECO:0000256" key="4">
    <source>
        <dbReference type="ARBA" id="ARBA00022989"/>
    </source>
</evidence>
<feature type="non-terminal residue" evidence="7">
    <location>
        <position position="455"/>
    </location>
</feature>
<dbReference type="GO" id="GO:0016020">
    <property type="term" value="C:membrane"/>
    <property type="evidence" value="ECO:0007669"/>
    <property type="project" value="UniProtKB-SubCell"/>
</dbReference>
<keyword evidence="2" id="KW-0812">Transmembrane</keyword>
<dbReference type="AlphaFoldDB" id="A0AAV2BDE1"/>
<dbReference type="PANTHER" id="PTHR12546">
    <property type="entry name" value="FER-1-LIKE"/>
    <property type="match status" value="1"/>
</dbReference>
<protein>
    <recommendedName>
        <fullName evidence="6">C2 domain-containing protein</fullName>
    </recommendedName>
</protein>
<feature type="domain" description="C2" evidence="6">
    <location>
        <begin position="204"/>
        <end position="327"/>
    </location>
</feature>
<name>A0AAV2BDE1_9ARAC</name>
<evidence type="ECO:0000259" key="6">
    <source>
        <dbReference type="PROSITE" id="PS50004"/>
    </source>
</evidence>
<comment type="subcellular location">
    <subcellularLocation>
        <location evidence="1">Membrane</location>
        <topology evidence="1">Single-pass membrane protein</topology>
    </subcellularLocation>
</comment>
<organism evidence="7 8">
    <name type="scientific">Larinioides sclopetarius</name>
    <dbReference type="NCBI Taxonomy" id="280406"/>
    <lineage>
        <taxon>Eukaryota</taxon>
        <taxon>Metazoa</taxon>
        <taxon>Ecdysozoa</taxon>
        <taxon>Arthropoda</taxon>
        <taxon>Chelicerata</taxon>
        <taxon>Arachnida</taxon>
        <taxon>Araneae</taxon>
        <taxon>Araneomorphae</taxon>
        <taxon>Entelegynae</taxon>
        <taxon>Araneoidea</taxon>
        <taxon>Araneidae</taxon>
        <taxon>Larinioides</taxon>
    </lineage>
</organism>
<dbReference type="GO" id="GO:0007009">
    <property type="term" value="P:plasma membrane organization"/>
    <property type="evidence" value="ECO:0007669"/>
    <property type="project" value="TreeGrafter"/>
</dbReference>
<dbReference type="Gene3D" id="2.60.40.150">
    <property type="entry name" value="C2 domain"/>
    <property type="match status" value="1"/>
</dbReference>
<reference evidence="7 8" key="1">
    <citation type="submission" date="2024-04" db="EMBL/GenBank/DDBJ databases">
        <authorList>
            <person name="Rising A."/>
            <person name="Reimegard J."/>
            <person name="Sonavane S."/>
            <person name="Akerstrom W."/>
            <person name="Nylinder S."/>
            <person name="Hedman E."/>
            <person name="Kallberg Y."/>
        </authorList>
    </citation>
    <scope>NUCLEOTIDE SEQUENCE [LARGE SCALE GENOMIC DNA]</scope>
</reference>
<dbReference type="Pfam" id="PF00168">
    <property type="entry name" value="C2"/>
    <property type="match status" value="1"/>
</dbReference>
<keyword evidence="8" id="KW-1185">Reference proteome</keyword>
<dbReference type="InterPro" id="IPR012561">
    <property type="entry name" value="Ferlin_B-domain"/>
</dbReference>
<comment type="caution">
    <text evidence="7">The sequence shown here is derived from an EMBL/GenBank/DDBJ whole genome shotgun (WGS) entry which is preliminary data.</text>
</comment>
<sequence>MSLCIANLQKPANSGGSKDEVFVDSLLEDLEKTTKCYLKILNEFSGLCSSRTQLDQERFRMYERDLEEVLKVSAAARNALNKNRLEGTIDKLDHLRSKVESLADDPQSALPDVIVWLESGSKRVGHARVRARELLHAVREYERGAKSGKTTTLFFKSLGRRVEETVLAKVECHLWLGVETQMDHCFQDLPQGFSMEYGSESFDGTERVPKTLHYFEKRVFQLRAHIYQARSLPSRDRTRYPSCCVKVIFRSYVKSTQVHEESLNPIWDEMLLFPEVEFYGDVPRSPVIVVEVHNYGAATGKSGFLGRIVTCVKMSRNSENATFLQWYDVEGPPESHAQLLAAFQLYPLEESPDSQRGGGDADLPFMLPIPFEIRPRFAVHRIEILLWGLRELRRSHWRHVDRPRIDIECAGHLLHSSVIFNYRQHSNFPKTLECMDLELPEQEEYLPPLILKLID</sequence>
<evidence type="ECO:0000256" key="3">
    <source>
        <dbReference type="ARBA" id="ARBA00022737"/>
    </source>
</evidence>
<dbReference type="SUPFAM" id="SSF49562">
    <property type="entry name" value="C2 domain (Calcium/lipid-binding domain, CaLB)"/>
    <property type="match status" value="1"/>
</dbReference>
<dbReference type="InterPro" id="IPR000008">
    <property type="entry name" value="C2_dom"/>
</dbReference>
<evidence type="ECO:0000313" key="8">
    <source>
        <dbReference type="Proteomes" id="UP001497382"/>
    </source>
</evidence>
<evidence type="ECO:0000313" key="7">
    <source>
        <dbReference type="EMBL" id="CAL1294163.1"/>
    </source>
</evidence>
<evidence type="ECO:0000256" key="1">
    <source>
        <dbReference type="ARBA" id="ARBA00004167"/>
    </source>
</evidence>
<proteinExistence type="predicted"/>